<dbReference type="InterPro" id="IPR052021">
    <property type="entry name" value="Type-I_RS_S_subunit"/>
</dbReference>
<comment type="similarity">
    <text evidence="1">Belongs to the type-I restriction system S methylase family.</text>
</comment>
<dbReference type="GO" id="GO:0009307">
    <property type="term" value="P:DNA restriction-modification system"/>
    <property type="evidence" value="ECO:0007669"/>
    <property type="project" value="UniProtKB-KW"/>
</dbReference>
<keyword evidence="6" id="KW-1185">Reference proteome</keyword>
<sequence>MSFEEWKEVQLEEIISFNPKETIKKGTKAKKVTMQDLEPFTRKIQGYSEEIVTSGSKFRNGDTLLARITPCLENGKTAFVDILNADEVAFGSTEFIVMRAKKNLADEKFVYYLSISPWFREIAIQSMTGSSGRQRAQVGVLEKSKLKLPTIEEQKEIGEILSSIDNKIELNNQINKNLEEMAQAIFQSWFIDFEPFQDGEFVESELGMIPKGWEVKKIADLDVVVTDYVANGSFAKLKENVTILENEGYALFVRNTDLKIDFTGTRKYVNKNSYEFLNKTKLFGGEVLISNVGDVGSVYLCPPYKIPMTLGNNLIMIKSEKRDINNNFLFRLFKSVFGQGLIKSITTGSVQSKFNKTDFRNLKLVVPNTGILEEYNEKFGVIEKMLFDNKLQNTKLTHLRDTLLPKLMSGEIRVPHDTEGSEIIDEQLLRI</sequence>
<evidence type="ECO:0000256" key="1">
    <source>
        <dbReference type="ARBA" id="ARBA00010923"/>
    </source>
</evidence>
<feature type="domain" description="Type I restriction modification DNA specificity" evidence="4">
    <location>
        <begin position="210"/>
        <end position="369"/>
    </location>
</feature>
<evidence type="ECO:0000259" key="4">
    <source>
        <dbReference type="Pfam" id="PF01420"/>
    </source>
</evidence>
<keyword evidence="2" id="KW-0680">Restriction system</keyword>
<dbReference type="GO" id="GO:0003677">
    <property type="term" value="F:DNA binding"/>
    <property type="evidence" value="ECO:0007669"/>
    <property type="project" value="UniProtKB-KW"/>
</dbReference>
<dbReference type="Gene3D" id="3.90.220.20">
    <property type="entry name" value="DNA methylase specificity domains"/>
    <property type="match status" value="2"/>
</dbReference>
<protein>
    <submittedName>
        <fullName evidence="5">Restriction endonuclease subunit S</fullName>
    </submittedName>
</protein>
<evidence type="ECO:0000313" key="5">
    <source>
        <dbReference type="EMBL" id="RAL21423.1"/>
    </source>
</evidence>
<proteinExistence type="inferred from homology"/>
<evidence type="ECO:0000256" key="2">
    <source>
        <dbReference type="ARBA" id="ARBA00022747"/>
    </source>
</evidence>
<gene>
    <name evidence="5" type="ORF">DL897_16390</name>
</gene>
<dbReference type="SUPFAM" id="SSF116734">
    <property type="entry name" value="DNA methylase specificity domain"/>
    <property type="match status" value="2"/>
</dbReference>
<dbReference type="InterPro" id="IPR000055">
    <property type="entry name" value="Restrct_endonuc_typeI_TRD"/>
</dbReference>
<dbReference type="GO" id="GO:0004519">
    <property type="term" value="F:endonuclease activity"/>
    <property type="evidence" value="ECO:0007669"/>
    <property type="project" value="UniProtKB-KW"/>
</dbReference>
<keyword evidence="5" id="KW-0255">Endonuclease</keyword>
<accession>A0A364K1F9</accession>
<dbReference type="Pfam" id="PF01420">
    <property type="entry name" value="Methylase_S"/>
    <property type="match status" value="2"/>
</dbReference>
<evidence type="ECO:0000256" key="3">
    <source>
        <dbReference type="ARBA" id="ARBA00023125"/>
    </source>
</evidence>
<dbReference type="Proteomes" id="UP000251213">
    <property type="component" value="Unassembled WGS sequence"/>
</dbReference>
<dbReference type="RefSeq" id="WP_113660201.1">
    <property type="nucleotide sequence ID" value="NZ_KZ845676.1"/>
</dbReference>
<dbReference type="CDD" id="cd17260">
    <property type="entry name" value="RMtype1_S_EcoEI-TRD1-CR1_like"/>
    <property type="match status" value="1"/>
</dbReference>
<dbReference type="InterPro" id="IPR044946">
    <property type="entry name" value="Restrct_endonuc_typeI_TRD_sf"/>
</dbReference>
<dbReference type="OrthoDB" id="9795776at2"/>
<keyword evidence="5" id="KW-0540">Nuclease</keyword>
<feature type="domain" description="Type I restriction modification DNA specificity" evidence="4">
    <location>
        <begin position="4"/>
        <end position="180"/>
    </location>
</feature>
<comment type="caution">
    <text evidence="5">The sequence shown here is derived from an EMBL/GenBank/DDBJ whole genome shotgun (WGS) entry which is preliminary data.</text>
</comment>
<name>A0A364K1F9_9BACL</name>
<dbReference type="EMBL" id="QJKK01000014">
    <property type="protein sequence ID" value="RAL21423.1"/>
    <property type="molecule type" value="Genomic_DNA"/>
</dbReference>
<reference evidence="5 6" key="1">
    <citation type="submission" date="2018-06" db="EMBL/GenBank/DDBJ databases">
        <title>Thermoflavimicrobium daqus sp. nov., a thermophilic microbe isolated from Moutai-flavour Daqu.</title>
        <authorList>
            <person name="Wang X."/>
            <person name="Zhou H."/>
        </authorList>
    </citation>
    <scope>NUCLEOTIDE SEQUENCE [LARGE SCALE GENOMIC DNA]</scope>
    <source>
        <strain evidence="5 6">FBKL4.011</strain>
    </source>
</reference>
<reference evidence="5 6" key="2">
    <citation type="submission" date="2018-06" db="EMBL/GenBank/DDBJ databases">
        <authorList>
            <person name="Zhirakovskaya E."/>
        </authorList>
    </citation>
    <scope>NUCLEOTIDE SEQUENCE [LARGE SCALE GENOMIC DNA]</scope>
    <source>
        <strain evidence="5 6">FBKL4.011</strain>
    </source>
</reference>
<dbReference type="PANTHER" id="PTHR30408">
    <property type="entry name" value="TYPE-1 RESTRICTION ENZYME ECOKI SPECIFICITY PROTEIN"/>
    <property type="match status" value="1"/>
</dbReference>
<keyword evidence="5" id="KW-0378">Hydrolase</keyword>
<dbReference type="AlphaFoldDB" id="A0A364K1F9"/>
<organism evidence="5 6">
    <name type="scientific">Thermoflavimicrobium daqui</name>
    <dbReference type="NCBI Taxonomy" id="2137476"/>
    <lineage>
        <taxon>Bacteria</taxon>
        <taxon>Bacillati</taxon>
        <taxon>Bacillota</taxon>
        <taxon>Bacilli</taxon>
        <taxon>Bacillales</taxon>
        <taxon>Thermoactinomycetaceae</taxon>
        <taxon>Thermoflavimicrobium</taxon>
    </lineage>
</organism>
<dbReference type="PANTHER" id="PTHR30408:SF13">
    <property type="entry name" value="TYPE I RESTRICTION ENZYME HINDI SPECIFICITY SUBUNIT"/>
    <property type="match status" value="1"/>
</dbReference>
<keyword evidence="3" id="KW-0238">DNA-binding</keyword>
<evidence type="ECO:0000313" key="6">
    <source>
        <dbReference type="Proteomes" id="UP000251213"/>
    </source>
</evidence>